<organism evidence="1 2">
    <name type="scientific">Diploptera punctata</name>
    <name type="common">Pacific beetle cockroach</name>
    <dbReference type="NCBI Taxonomy" id="6984"/>
    <lineage>
        <taxon>Eukaryota</taxon>
        <taxon>Metazoa</taxon>
        <taxon>Ecdysozoa</taxon>
        <taxon>Arthropoda</taxon>
        <taxon>Hexapoda</taxon>
        <taxon>Insecta</taxon>
        <taxon>Pterygota</taxon>
        <taxon>Neoptera</taxon>
        <taxon>Polyneoptera</taxon>
        <taxon>Dictyoptera</taxon>
        <taxon>Blattodea</taxon>
        <taxon>Blaberoidea</taxon>
        <taxon>Blaberidae</taxon>
        <taxon>Diplopterinae</taxon>
        <taxon>Diploptera</taxon>
    </lineage>
</organism>
<name>A0AAD8A5C5_DIPPU</name>
<proteinExistence type="predicted"/>
<evidence type="ECO:0000313" key="2">
    <source>
        <dbReference type="Proteomes" id="UP001233999"/>
    </source>
</evidence>
<feature type="non-terminal residue" evidence="1">
    <location>
        <position position="1"/>
    </location>
</feature>
<dbReference type="Proteomes" id="UP001233999">
    <property type="component" value="Unassembled WGS sequence"/>
</dbReference>
<dbReference type="EMBL" id="JASPKZ010003842">
    <property type="protein sequence ID" value="KAJ9592276.1"/>
    <property type="molecule type" value="Genomic_DNA"/>
</dbReference>
<comment type="caution">
    <text evidence="1">The sequence shown here is derived from an EMBL/GenBank/DDBJ whole genome shotgun (WGS) entry which is preliminary data.</text>
</comment>
<evidence type="ECO:0000313" key="1">
    <source>
        <dbReference type="EMBL" id="KAJ9592276.1"/>
    </source>
</evidence>
<keyword evidence="2" id="KW-1185">Reference proteome</keyword>
<sequence>HSIFLWRQRLGKNKTQMADKKFLLGRGGVTKQFNVMLYIDAVVDIDLSSTSQNFSHEHFKLTRMKSTNARKPYYTDRVDSGENHSMLSDNSGVNAEFQSLSPSLCHSLCTQVYCPPPTSLALKGMW</sequence>
<protein>
    <submittedName>
        <fullName evidence="1">Uncharacterized protein</fullName>
    </submittedName>
</protein>
<gene>
    <name evidence="1" type="ORF">L9F63_001172</name>
</gene>
<feature type="non-terminal residue" evidence="1">
    <location>
        <position position="126"/>
    </location>
</feature>
<dbReference type="AlphaFoldDB" id="A0AAD8A5C5"/>
<accession>A0AAD8A5C5</accession>
<reference evidence="1" key="1">
    <citation type="journal article" date="2023" name="IScience">
        <title>Live-bearing cockroach genome reveals convergent evolutionary mechanisms linked to viviparity in insects and beyond.</title>
        <authorList>
            <person name="Fouks B."/>
            <person name="Harrison M.C."/>
            <person name="Mikhailova A.A."/>
            <person name="Marchal E."/>
            <person name="English S."/>
            <person name="Carruthers M."/>
            <person name="Jennings E.C."/>
            <person name="Chiamaka E.L."/>
            <person name="Frigard R.A."/>
            <person name="Pippel M."/>
            <person name="Attardo G.M."/>
            <person name="Benoit J.B."/>
            <person name="Bornberg-Bauer E."/>
            <person name="Tobe S.S."/>
        </authorList>
    </citation>
    <scope>NUCLEOTIDE SEQUENCE</scope>
    <source>
        <strain evidence="1">Stay&amp;Tobe</strain>
    </source>
</reference>
<reference evidence="1" key="2">
    <citation type="submission" date="2023-05" db="EMBL/GenBank/DDBJ databases">
        <authorList>
            <person name="Fouks B."/>
        </authorList>
    </citation>
    <scope>NUCLEOTIDE SEQUENCE</scope>
    <source>
        <strain evidence="1">Stay&amp;Tobe</strain>
        <tissue evidence="1">Testes</tissue>
    </source>
</reference>